<dbReference type="Proteomes" id="UP001373714">
    <property type="component" value="Unassembled WGS sequence"/>
</dbReference>
<reference evidence="2 3" key="1">
    <citation type="submission" date="2019-10" db="EMBL/GenBank/DDBJ databases">
        <authorList>
            <person name="Palmer J.M."/>
        </authorList>
    </citation>
    <scope>NUCLEOTIDE SEQUENCE [LARGE SCALE GENOMIC DNA]</scope>
    <source>
        <strain evidence="2 3">TWF730</strain>
    </source>
</reference>
<dbReference type="InterPro" id="IPR036047">
    <property type="entry name" value="F-box-like_dom_sf"/>
</dbReference>
<keyword evidence="3" id="KW-1185">Reference proteome</keyword>
<dbReference type="Pfam" id="PF12937">
    <property type="entry name" value="F-box-like"/>
    <property type="match status" value="1"/>
</dbReference>
<evidence type="ECO:0000259" key="1">
    <source>
        <dbReference type="PROSITE" id="PS50181"/>
    </source>
</evidence>
<accession>A0AAV9U1I9</accession>
<dbReference type="SMART" id="SM00256">
    <property type="entry name" value="FBOX"/>
    <property type="match status" value="1"/>
</dbReference>
<name>A0AAV9U1I9_9PEZI</name>
<evidence type="ECO:0000313" key="2">
    <source>
        <dbReference type="EMBL" id="KAK6333822.1"/>
    </source>
</evidence>
<comment type="caution">
    <text evidence="2">The sequence shown here is derived from an EMBL/GenBank/DDBJ whole genome shotgun (WGS) entry which is preliminary data.</text>
</comment>
<dbReference type="InterPro" id="IPR001810">
    <property type="entry name" value="F-box_dom"/>
</dbReference>
<proteinExistence type="predicted"/>
<protein>
    <recommendedName>
        <fullName evidence="1">F-box domain-containing protein</fullName>
    </recommendedName>
</protein>
<dbReference type="AlphaFoldDB" id="A0AAV9U1I9"/>
<dbReference type="EMBL" id="JAVHNS010000016">
    <property type="protein sequence ID" value="KAK6333822.1"/>
    <property type="molecule type" value="Genomic_DNA"/>
</dbReference>
<dbReference type="SUPFAM" id="SSF81383">
    <property type="entry name" value="F-box domain"/>
    <property type="match status" value="1"/>
</dbReference>
<evidence type="ECO:0000313" key="3">
    <source>
        <dbReference type="Proteomes" id="UP001373714"/>
    </source>
</evidence>
<organism evidence="2 3">
    <name type="scientific">Orbilia blumenaviensis</name>
    <dbReference type="NCBI Taxonomy" id="1796055"/>
    <lineage>
        <taxon>Eukaryota</taxon>
        <taxon>Fungi</taxon>
        <taxon>Dikarya</taxon>
        <taxon>Ascomycota</taxon>
        <taxon>Pezizomycotina</taxon>
        <taxon>Orbiliomycetes</taxon>
        <taxon>Orbiliales</taxon>
        <taxon>Orbiliaceae</taxon>
        <taxon>Orbilia</taxon>
    </lineage>
</organism>
<dbReference type="Gene3D" id="1.20.1280.50">
    <property type="match status" value="1"/>
</dbReference>
<sequence>MYRLNLAAFTKLKRRRTKDAADVTPPSTPDIRTTLPTEIQIEILSYLHITDQISCSRVCKQWETLILESHALVQSRYTSPVITKTGFLIPATHKIFEIDGWLTCTFKGYVTRFRVFDFRERQVSETQDAEWEAVHNPNTKIFSFDITNSKILDELFFSPFNPPEQYDEIAAILDTDEIRLQFNQDQHTQSAYGPYGPYGAGTRENWLSERYVDATPWSHSRAALPAIDRNGFLALEFKKRLLNQASMEIIRQLPVDKESKIGVVHPWLPDRKITVRQVMEEILAMGFAKYRFRSLGLRASVEYEVKFWNNYFPESNVASREEDNGVNDQEYRLAKQENCLRRWWPTASFHHMYAYHEETGKLVHFN</sequence>
<dbReference type="CDD" id="cd09917">
    <property type="entry name" value="F-box_SF"/>
    <property type="match status" value="1"/>
</dbReference>
<dbReference type="PROSITE" id="PS50181">
    <property type="entry name" value="FBOX"/>
    <property type="match status" value="1"/>
</dbReference>
<gene>
    <name evidence="2" type="ORF">TWF730_004005</name>
</gene>
<feature type="domain" description="F-box" evidence="1">
    <location>
        <begin position="29"/>
        <end position="76"/>
    </location>
</feature>